<accession>H8N1R2</accession>
<dbReference type="EMBL" id="CP003389">
    <property type="protein sequence ID" value="AFE04995.1"/>
    <property type="molecule type" value="Genomic_DNA"/>
</dbReference>
<reference evidence="2 3" key="1">
    <citation type="journal article" date="2012" name="J. Bacteriol.">
        <title>Complete Genome Sequence of the Fruiting Myxobacterium Corallococcus coralloides DSM 2259.</title>
        <authorList>
            <person name="Huntley S."/>
            <person name="Zhang Y."/>
            <person name="Treuner-Lange A."/>
            <person name="Kneip S."/>
            <person name="Sensen C.W."/>
            <person name="Sogaard-Andersen L."/>
        </authorList>
    </citation>
    <scope>NUCLEOTIDE SEQUENCE [LARGE SCALE GENOMIC DNA]</scope>
    <source>
        <strain evidence="3">ATCC 25202 / DSM 2259 / NBRC 100086 / M2</strain>
    </source>
</reference>
<proteinExistence type="predicted"/>
<dbReference type="eggNOG" id="COG1196">
    <property type="taxonomic scope" value="Bacteria"/>
</dbReference>
<feature type="transmembrane region" description="Helical" evidence="1">
    <location>
        <begin position="168"/>
        <end position="186"/>
    </location>
</feature>
<dbReference type="InParanoid" id="H8N1R2"/>
<keyword evidence="1" id="KW-0472">Membrane</keyword>
<dbReference type="HOGENOM" id="CLU_424966_0_0_7"/>
<keyword evidence="1" id="KW-0812">Transmembrane</keyword>
<dbReference type="STRING" id="1144275.COCOR_03085"/>
<keyword evidence="1" id="KW-1133">Transmembrane helix</keyword>
<dbReference type="RefSeq" id="WP_014395901.1">
    <property type="nucleotide sequence ID" value="NC_017030.1"/>
</dbReference>
<evidence type="ECO:0000313" key="2">
    <source>
        <dbReference type="EMBL" id="AFE04995.1"/>
    </source>
</evidence>
<name>H8N1R2_CORCM</name>
<keyword evidence="3" id="KW-1185">Reference proteome</keyword>
<organism evidence="2 3">
    <name type="scientific">Corallococcus coralloides (strain ATCC 25202 / DSM 2259 / NBRC 100086 / M2)</name>
    <name type="common">Myxococcus coralloides</name>
    <dbReference type="NCBI Taxonomy" id="1144275"/>
    <lineage>
        <taxon>Bacteria</taxon>
        <taxon>Pseudomonadati</taxon>
        <taxon>Myxococcota</taxon>
        <taxon>Myxococcia</taxon>
        <taxon>Myxococcales</taxon>
        <taxon>Cystobacterineae</taxon>
        <taxon>Myxococcaceae</taxon>
        <taxon>Corallococcus</taxon>
    </lineage>
</organism>
<dbReference type="AlphaFoldDB" id="H8N1R2"/>
<gene>
    <name evidence="2" type="ordered locus">COCOR_03085</name>
</gene>
<feature type="transmembrane region" description="Helical" evidence="1">
    <location>
        <begin position="118"/>
        <end position="137"/>
    </location>
</feature>
<evidence type="ECO:0000313" key="3">
    <source>
        <dbReference type="Proteomes" id="UP000007587"/>
    </source>
</evidence>
<feature type="transmembrane region" description="Helical" evidence="1">
    <location>
        <begin position="12"/>
        <end position="32"/>
    </location>
</feature>
<protein>
    <submittedName>
        <fullName evidence="2">Uncharacterized protein</fullName>
    </submittedName>
</protein>
<sequence length="644" mass="70804">MFDLSVLQDESLRIPLLIIVSLTLVSLGSVAWRRKRLAQAVQDVEVHLEDLLAGRREEPGTRDEGRALWRAVREQLVFPPGKQEVPGPILMRSSPSRELRETCRALFRHSMGHGIGRNLTGIALVMTFGLLGVVLVGPVQAALTSTGAGGASQADLLSQAIGKMGAKFFISAAGLLGTLFFQAFAFSSERRLLMRLDAMRASFERITLTLDAHEISLAAARRDALGALKTEIVQTRRDLSDRLSHLESVEVSLQDIGTEVQKNFGTMMKEQVGDVITRQLGSVEKAVRDIAADLQRSISMGFTAALQLEMAGVRAHLDAIQQALAGQQEHDLGRILEQLRDTVSGGFHTQSQDMARQMAGLVEVLPRLEQQFEVMTQTLGSHARQWGSENQRAVEALGEKVSELVGSFDGVRDRLEGSGSNIASSFKDVLTGLRESSSEMVRLAAQASLNMQSNSVQQSGVLRNQMEELRVRSESDMGQFQAQSQEFVKVMRETQDGLRTVTKQMSDTADKLAAASRGVGESHHKAGAVSAKMDEVAQRLMDTANAFQRLSQERSNVVRQEQTLLNAQREAVDRVGPVLNALTKTYEDSVSRQAQILSSQWTEVMHRLDSVVDRSSGELVQGVDDLTETVQQLKETLRQQVARR</sequence>
<dbReference type="Proteomes" id="UP000007587">
    <property type="component" value="Chromosome"/>
</dbReference>
<reference evidence="3" key="2">
    <citation type="submission" date="2012-03" db="EMBL/GenBank/DDBJ databases">
        <title>Genome sequence of the fruiting myxobacterium Corallococcus coralloides DSM 2259.</title>
        <authorList>
            <person name="Huntley S."/>
            <person name="Zhang Y."/>
            <person name="Treuner-Lange A."/>
            <person name="Sensen C.W."/>
            <person name="Sogaard-Andersen L."/>
        </authorList>
    </citation>
    <scope>NUCLEOTIDE SEQUENCE [LARGE SCALE GENOMIC DNA]</scope>
    <source>
        <strain evidence="3">ATCC 25202 / DSM 2259 / NBRC 100086 / M2</strain>
    </source>
</reference>
<evidence type="ECO:0000256" key="1">
    <source>
        <dbReference type="SAM" id="Phobius"/>
    </source>
</evidence>
<dbReference type="KEGG" id="ccx:COCOR_03085"/>